<feature type="binding site" evidence="9">
    <location>
        <position position="195"/>
    </location>
    <ligand>
        <name>substrate</name>
    </ligand>
</feature>
<dbReference type="GO" id="GO:0004590">
    <property type="term" value="F:orotidine-5'-phosphate decarboxylase activity"/>
    <property type="evidence" value="ECO:0007669"/>
    <property type="project" value="UniProtKB-EC"/>
</dbReference>
<dbReference type="Gene3D" id="3.20.20.70">
    <property type="entry name" value="Aldolase class I"/>
    <property type="match status" value="1"/>
</dbReference>
<dbReference type="FunCoup" id="L0AA58">
    <property type="interactions" value="48"/>
</dbReference>
<dbReference type="InterPro" id="IPR014732">
    <property type="entry name" value="OMPdecase"/>
</dbReference>
<keyword evidence="12" id="KW-1185">Reference proteome</keyword>
<dbReference type="InterPro" id="IPR001754">
    <property type="entry name" value="OMPdeCOase_dom"/>
</dbReference>
<feature type="domain" description="Orotidine 5'-phosphate decarboxylase" evidence="10">
    <location>
        <begin position="2"/>
        <end position="210"/>
    </location>
</feature>
<comment type="pathway">
    <text evidence="1">Pyrimidine metabolism; UMP biosynthesis via de novo pathway; UMP from orotate: step 2/2.</text>
</comment>
<dbReference type="InterPro" id="IPR011060">
    <property type="entry name" value="RibuloseP-bd_barrel"/>
</dbReference>
<dbReference type="CDD" id="cd04725">
    <property type="entry name" value="OMP_decarboxylase_like"/>
    <property type="match status" value="1"/>
</dbReference>
<gene>
    <name evidence="11" type="ordered locus">Calag_1024</name>
</gene>
<keyword evidence="5" id="KW-0665">Pyrimidine biosynthesis</keyword>
<dbReference type="GeneID" id="14212284"/>
<evidence type="ECO:0000256" key="7">
    <source>
        <dbReference type="ARBA" id="ARBA00033428"/>
    </source>
</evidence>
<feature type="binding site" evidence="9">
    <location>
        <position position="8"/>
    </location>
    <ligand>
        <name>substrate</name>
    </ligand>
</feature>
<evidence type="ECO:0000256" key="6">
    <source>
        <dbReference type="ARBA" id="ARBA00023239"/>
    </source>
</evidence>
<evidence type="ECO:0000313" key="11">
    <source>
        <dbReference type="EMBL" id="AFZ70746.1"/>
    </source>
</evidence>
<dbReference type="eggNOG" id="arCOG00081">
    <property type="taxonomic scope" value="Archaea"/>
</dbReference>
<keyword evidence="6" id="KW-0456">Lyase</keyword>
<evidence type="ECO:0000256" key="9">
    <source>
        <dbReference type="PIRSR" id="PIRSR614732-2"/>
    </source>
</evidence>
<dbReference type="UniPathway" id="UPA00070">
    <property type="reaction ID" value="UER00120"/>
</dbReference>
<dbReference type="PANTHER" id="PTHR32119">
    <property type="entry name" value="OROTIDINE 5'-PHOSPHATE DECARBOXYLASE"/>
    <property type="match status" value="1"/>
</dbReference>
<dbReference type="NCBIfam" id="TIGR01740">
    <property type="entry name" value="pyrF"/>
    <property type="match status" value="1"/>
</dbReference>
<evidence type="ECO:0000256" key="5">
    <source>
        <dbReference type="ARBA" id="ARBA00022975"/>
    </source>
</evidence>
<evidence type="ECO:0000256" key="2">
    <source>
        <dbReference type="ARBA" id="ARBA00012321"/>
    </source>
</evidence>
<dbReference type="PANTHER" id="PTHR32119:SF2">
    <property type="entry name" value="OROTIDINE 5'-PHOSPHATE DECARBOXYLASE"/>
    <property type="match status" value="1"/>
</dbReference>
<evidence type="ECO:0000256" key="3">
    <source>
        <dbReference type="ARBA" id="ARBA00021923"/>
    </source>
</evidence>
<organism evidence="11 12">
    <name type="scientific">Caldisphaera lagunensis (strain DSM 15908 / JCM 11604 / ANMR 0165 / IC-154)</name>
    <dbReference type="NCBI Taxonomy" id="1056495"/>
    <lineage>
        <taxon>Archaea</taxon>
        <taxon>Thermoproteota</taxon>
        <taxon>Thermoprotei</taxon>
        <taxon>Acidilobales</taxon>
        <taxon>Caldisphaeraceae</taxon>
        <taxon>Caldisphaera</taxon>
    </lineage>
</organism>
<dbReference type="GO" id="GO:0005829">
    <property type="term" value="C:cytosol"/>
    <property type="evidence" value="ECO:0007669"/>
    <property type="project" value="TreeGrafter"/>
</dbReference>
<dbReference type="EMBL" id="CP003378">
    <property type="protein sequence ID" value="AFZ70746.1"/>
    <property type="molecule type" value="Genomic_DNA"/>
</dbReference>
<reference evidence="12" key="1">
    <citation type="submission" date="2012-03" db="EMBL/GenBank/DDBJ databases">
        <title>Complete genome of Caldisphaera lagunensis DSM 15908.</title>
        <authorList>
            <person name="Lucas S."/>
            <person name="Copeland A."/>
            <person name="Lapidus A."/>
            <person name="Glavina del Rio T."/>
            <person name="Dalin E."/>
            <person name="Tice H."/>
            <person name="Bruce D."/>
            <person name="Goodwin L."/>
            <person name="Pitluck S."/>
            <person name="Peters L."/>
            <person name="Mikhailova N."/>
            <person name="Teshima H."/>
            <person name="Kyrpides N."/>
            <person name="Mavromatis K."/>
            <person name="Ivanova N."/>
            <person name="Brettin T."/>
            <person name="Detter J.C."/>
            <person name="Han C."/>
            <person name="Larimer F."/>
            <person name="Land M."/>
            <person name="Hauser L."/>
            <person name="Markowitz V."/>
            <person name="Cheng J.-F."/>
            <person name="Hugenholtz P."/>
            <person name="Woyke T."/>
            <person name="Wu D."/>
            <person name="Spring S."/>
            <person name="Schroeder M."/>
            <person name="Brambilla E."/>
            <person name="Klenk H.-P."/>
            <person name="Eisen J.A."/>
        </authorList>
    </citation>
    <scope>NUCLEOTIDE SEQUENCE [LARGE SCALE GENOMIC DNA]</scope>
    <source>
        <strain evidence="12">DSM 15908 / JCM 11604 / IC-154</strain>
    </source>
</reference>
<dbReference type="OrthoDB" id="94124at2157"/>
<sequence>MTLIVAIDRSNTTDGRDVIEVLEKICNMVAGVKLGMPLLLKHDLNLLLNIRKICNNNIILDLKLADIGDIMVETAELFKNYADSIIAHSFIGKKDGIDKLKNFLDKNNMKLILVGSMSHMGSEEIYDKEINNIINIIKDVNPWGVVLPATRPEIIRTFRSKIGNEIKILSPGIGYQGAKPGTALCYGADYEIVGRSIMNAPDPKEATKVIIYEQKRGMYECKR</sequence>
<dbReference type="STRING" id="1056495.Calag_1024"/>
<evidence type="ECO:0000259" key="10">
    <source>
        <dbReference type="SMART" id="SM00934"/>
    </source>
</evidence>
<proteinExistence type="predicted"/>
<dbReference type="KEGG" id="clg:Calag_1024"/>
<dbReference type="Proteomes" id="UP000010469">
    <property type="component" value="Chromosome"/>
</dbReference>
<evidence type="ECO:0000256" key="4">
    <source>
        <dbReference type="ARBA" id="ARBA00022793"/>
    </source>
</evidence>
<keyword evidence="4" id="KW-0210">Decarboxylase</keyword>
<feature type="binding site" evidence="9">
    <location>
        <position position="194"/>
    </location>
    <ligand>
        <name>substrate</name>
    </ligand>
</feature>
<dbReference type="RefSeq" id="WP_015232643.1">
    <property type="nucleotide sequence ID" value="NC_019791.1"/>
</dbReference>
<evidence type="ECO:0000256" key="8">
    <source>
        <dbReference type="PIRSR" id="PIRSR614732-1"/>
    </source>
</evidence>
<protein>
    <recommendedName>
        <fullName evidence="3">Orotidine 5'-phosphate decarboxylase</fullName>
        <ecNumber evidence="2">4.1.1.23</ecNumber>
    </recommendedName>
    <alternativeName>
        <fullName evidence="7">OMP decarboxylase</fullName>
    </alternativeName>
</protein>
<dbReference type="SMART" id="SM00934">
    <property type="entry name" value="OMPdecase"/>
    <property type="match status" value="1"/>
</dbReference>
<evidence type="ECO:0000313" key="12">
    <source>
        <dbReference type="Proteomes" id="UP000010469"/>
    </source>
</evidence>
<dbReference type="EC" id="4.1.1.23" evidence="2"/>
<dbReference type="GO" id="GO:0044205">
    <property type="term" value="P:'de novo' UMP biosynthetic process"/>
    <property type="evidence" value="ECO:0007669"/>
    <property type="project" value="UniProtKB-UniPathway"/>
</dbReference>
<name>L0AA58_CALLD</name>
<feature type="binding site" evidence="9">
    <location>
        <position position="118"/>
    </location>
    <ligand>
        <name>substrate</name>
    </ligand>
</feature>
<dbReference type="Pfam" id="PF00215">
    <property type="entry name" value="OMPdecase"/>
    <property type="match status" value="1"/>
</dbReference>
<feature type="binding site" evidence="9">
    <location>
        <position position="33"/>
    </location>
    <ligand>
        <name>substrate</name>
    </ligand>
</feature>
<feature type="active site" description="For OMPdecase activity" evidence="8">
    <location>
        <position position="61"/>
    </location>
</feature>
<dbReference type="InParanoid" id="L0AA58"/>
<feature type="active site" description="For OMPdecase activity" evidence="8">
    <location>
        <position position="66"/>
    </location>
</feature>
<dbReference type="GO" id="GO:0006207">
    <property type="term" value="P:'de novo' pyrimidine nucleobase biosynthetic process"/>
    <property type="evidence" value="ECO:0007669"/>
    <property type="project" value="InterPro"/>
</dbReference>
<dbReference type="AlphaFoldDB" id="L0AA58"/>
<dbReference type="HOGENOM" id="CLU_067069_2_0_2"/>
<dbReference type="SUPFAM" id="SSF51366">
    <property type="entry name" value="Ribulose-phoshate binding barrel"/>
    <property type="match status" value="1"/>
</dbReference>
<dbReference type="InterPro" id="IPR013785">
    <property type="entry name" value="Aldolase_TIM"/>
</dbReference>
<accession>L0AA58</accession>
<feature type="active site" description="For OMPdecase activity" evidence="8">
    <location>
        <position position="63"/>
    </location>
</feature>
<evidence type="ECO:0000256" key="1">
    <source>
        <dbReference type="ARBA" id="ARBA00004861"/>
    </source>
</evidence>